<reference evidence="3" key="2">
    <citation type="submission" date="2015-01" db="EMBL/GenBank/DDBJ databases">
        <title>Evolutionary Origins and Diversification of the Mycorrhizal Mutualists.</title>
        <authorList>
            <consortium name="DOE Joint Genome Institute"/>
            <consortium name="Mycorrhizal Genomics Consortium"/>
            <person name="Kohler A."/>
            <person name="Kuo A."/>
            <person name="Nagy L.G."/>
            <person name="Floudas D."/>
            <person name="Copeland A."/>
            <person name="Barry K.W."/>
            <person name="Cichocki N."/>
            <person name="Veneault-Fourrey C."/>
            <person name="LaButti K."/>
            <person name="Lindquist E.A."/>
            <person name="Lipzen A."/>
            <person name="Lundell T."/>
            <person name="Morin E."/>
            <person name="Murat C."/>
            <person name="Riley R."/>
            <person name="Ohm R."/>
            <person name="Sun H."/>
            <person name="Tunlid A."/>
            <person name="Henrissat B."/>
            <person name="Grigoriev I.V."/>
            <person name="Hibbett D.S."/>
            <person name="Martin F."/>
        </authorList>
    </citation>
    <scope>NUCLEOTIDE SEQUENCE [LARGE SCALE GENOMIC DNA]</scope>
    <source>
        <strain evidence="3">UH-Slu-Lm8-n1</strain>
    </source>
</reference>
<keyword evidence="3" id="KW-1185">Reference proteome</keyword>
<dbReference type="InterPro" id="IPR011320">
    <property type="entry name" value="RNase_H1_N"/>
</dbReference>
<organism evidence="2 3">
    <name type="scientific">Suillus luteus UH-Slu-Lm8-n1</name>
    <dbReference type="NCBI Taxonomy" id="930992"/>
    <lineage>
        <taxon>Eukaryota</taxon>
        <taxon>Fungi</taxon>
        <taxon>Dikarya</taxon>
        <taxon>Basidiomycota</taxon>
        <taxon>Agaricomycotina</taxon>
        <taxon>Agaricomycetes</taxon>
        <taxon>Agaricomycetidae</taxon>
        <taxon>Boletales</taxon>
        <taxon>Suillineae</taxon>
        <taxon>Suillaceae</taxon>
        <taxon>Suillus</taxon>
    </lineage>
</organism>
<evidence type="ECO:0000313" key="2">
    <source>
        <dbReference type="EMBL" id="KIK32902.1"/>
    </source>
</evidence>
<protein>
    <submittedName>
        <fullName evidence="2">Unplaced genomic scaffold CY34scaffold_951, whole genome shotgun sequence</fullName>
    </submittedName>
</protein>
<dbReference type="OrthoDB" id="2693209at2759"/>
<accession>A0A0D0AFC5</accession>
<dbReference type="InterPro" id="IPR009027">
    <property type="entry name" value="Ribosomal_bL9/RNase_H1_N"/>
</dbReference>
<name>A0A0D0AFC5_9AGAM</name>
<dbReference type="SUPFAM" id="SSF55658">
    <property type="entry name" value="L9 N-domain-like"/>
    <property type="match status" value="1"/>
</dbReference>
<dbReference type="HOGENOM" id="CLU_1062357_0_0_1"/>
<sequence>MLHFHFLLIASNCDPTPGIRISGEILLEELPEHRSHSSTMPIASLPPPVVSNPLSVPPYQRRRAPAVNWSSHPAHQPAMAAPRIPVHPLPIESPALHREQMASLEDENLTYKRCLHPSHTVQVQNVPPPAAPMVQLSYGNSPSSTPSSMSSLTLTPFSTTSSKLSLAPTATSSTLVLSPASEMPPAARSNRQELDALDFLDAASITSTESLDAEKFYSVRVGRKIGVFSSWQETYKQVHRYPAAEYKGFHCKRNAVYDFVTL</sequence>
<reference evidence="2 3" key="1">
    <citation type="submission" date="2014-04" db="EMBL/GenBank/DDBJ databases">
        <authorList>
            <consortium name="DOE Joint Genome Institute"/>
            <person name="Kuo A."/>
            <person name="Ruytinx J."/>
            <person name="Rineau F."/>
            <person name="Colpaert J."/>
            <person name="Kohler A."/>
            <person name="Nagy L.G."/>
            <person name="Floudas D."/>
            <person name="Copeland A."/>
            <person name="Barry K.W."/>
            <person name="Cichocki N."/>
            <person name="Veneault-Fourrey C."/>
            <person name="LaButti K."/>
            <person name="Lindquist E.A."/>
            <person name="Lipzen A."/>
            <person name="Lundell T."/>
            <person name="Morin E."/>
            <person name="Murat C."/>
            <person name="Sun H."/>
            <person name="Tunlid A."/>
            <person name="Henrissat B."/>
            <person name="Grigoriev I.V."/>
            <person name="Hibbett D.S."/>
            <person name="Martin F."/>
            <person name="Nordberg H.P."/>
            <person name="Cantor M.N."/>
            <person name="Hua S.X."/>
        </authorList>
    </citation>
    <scope>NUCLEOTIDE SEQUENCE [LARGE SCALE GENOMIC DNA]</scope>
    <source>
        <strain evidence="2 3">UH-Slu-Lm8-n1</strain>
    </source>
</reference>
<gene>
    <name evidence="2" type="ORF">CY34DRAFT_18729</name>
</gene>
<dbReference type="Proteomes" id="UP000054485">
    <property type="component" value="Unassembled WGS sequence"/>
</dbReference>
<feature type="domain" description="Ribonuclease H1 N-terminal" evidence="1">
    <location>
        <begin position="215"/>
        <end position="255"/>
    </location>
</feature>
<dbReference type="InterPro" id="IPR037056">
    <property type="entry name" value="RNase_H1_N_sf"/>
</dbReference>
<dbReference type="EMBL" id="KN836082">
    <property type="protein sequence ID" value="KIK32902.1"/>
    <property type="molecule type" value="Genomic_DNA"/>
</dbReference>
<evidence type="ECO:0000259" key="1">
    <source>
        <dbReference type="Pfam" id="PF01693"/>
    </source>
</evidence>
<dbReference type="Pfam" id="PF01693">
    <property type="entry name" value="Cauli_VI"/>
    <property type="match status" value="1"/>
</dbReference>
<dbReference type="InParanoid" id="A0A0D0AFC5"/>
<proteinExistence type="predicted"/>
<evidence type="ECO:0000313" key="3">
    <source>
        <dbReference type="Proteomes" id="UP000054485"/>
    </source>
</evidence>
<dbReference type="AlphaFoldDB" id="A0A0D0AFC5"/>
<dbReference type="Gene3D" id="3.40.970.10">
    <property type="entry name" value="Ribonuclease H1, N-terminal domain"/>
    <property type="match status" value="1"/>
</dbReference>